<dbReference type="FunFam" id="1.10.132.130:FF:000001">
    <property type="entry name" value="Vacuolar-processing enzyme beta-isozyme"/>
    <property type="match status" value="1"/>
</dbReference>
<evidence type="ECO:0000256" key="6">
    <source>
        <dbReference type="ARBA" id="ARBA00022801"/>
    </source>
</evidence>
<dbReference type="GO" id="GO:0006624">
    <property type="term" value="P:vacuolar protein processing"/>
    <property type="evidence" value="ECO:0000318"/>
    <property type="project" value="GO_Central"/>
</dbReference>
<evidence type="ECO:0000313" key="15">
    <source>
        <dbReference type="Proteomes" id="UP000002051"/>
    </source>
</evidence>
<evidence type="ECO:0000256" key="9">
    <source>
        <dbReference type="ARBA" id="ARBA00023180"/>
    </source>
</evidence>
<keyword evidence="6" id="KW-0378">Hydrolase</keyword>
<evidence type="ECO:0000313" key="14">
    <source>
        <dbReference type="EnsemblPlants" id="AES79969"/>
    </source>
</evidence>
<dbReference type="InterPro" id="IPR046427">
    <property type="entry name" value="Legumain_prodom_sf"/>
</dbReference>
<evidence type="ECO:0000313" key="13">
    <source>
        <dbReference type="EMBL" id="AES79969.2"/>
    </source>
</evidence>
<comment type="similarity">
    <text evidence="2">Belongs to the peptidase C13 family.</text>
</comment>
<dbReference type="Gene3D" id="3.40.50.1460">
    <property type="match status" value="1"/>
</dbReference>
<dbReference type="AlphaFoldDB" id="G7L0C5"/>
<feature type="domain" description="Legumain prodomain" evidence="12">
    <location>
        <begin position="365"/>
        <end position="461"/>
    </location>
</feature>
<keyword evidence="5" id="KW-0732">Signal</keyword>
<evidence type="ECO:0000256" key="4">
    <source>
        <dbReference type="ARBA" id="ARBA00022670"/>
    </source>
</evidence>
<reference evidence="13 15" key="1">
    <citation type="journal article" date="2011" name="Nature">
        <title>The Medicago genome provides insight into the evolution of rhizobial symbioses.</title>
        <authorList>
            <person name="Young N.D."/>
            <person name="Debelle F."/>
            <person name="Oldroyd G.E."/>
            <person name="Geurts R."/>
            <person name="Cannon S.B."/>
            <person name="Udvardi M.K."/>
            <person name="Benedito V.A."/>
            <person name="Mayer K.F."/>
            <person name="Gouzy J."/>
            <person name="Schoof H."/>
            <person name="Van de Peer Y."/>
            <person name="Proost S."/>
            <person name="Cook D.R."/>
            <person name="Meyers B.C."/>
            <person name="Spannagl M."/>
            <person name="Cheung F."/>
            <person name="De Mita S."/>
            <person name="Krishnakumar V."/>
            <person name="Gundlach H."/>
            <person name="Zhou S."/>
            <person name="Mudge J."/>
            <person name="Bharti A.K."/>
            <person name="Murray J.D."/>
            <person name="Naoumkina M.A."/>
            <person name="Rosen B."/>
            <person name="Silverstein K.A."/>
            <person name="Tang H."/>
            <person name="Rombauts S."/>
            <person name="Zhao P.X."/>
            <person name="Zhou P."/>
            <person name="Barbe V."/>
            <person name="Bardou P."/>
            <person name="Bechner M."/>
            <person name="Bellec A."/>
            <person name="Berger A."/>
            <person name="Berges H."/>
            <person name="Bidwell S."/>
            <person name="Bisseling T."/>
            <person name="Choisne N."/>
            <person name="Couloux A."/>
            <person name="Denny R."/>
            <person name="Deshpande S."/>
            <person name="Dai X."/>
            <person name="Doyle J.J."/>
            <person name="Dudez A.M."/>
            <person name="Farmer A.D."/>
            <person name="Fouteau S."/>
            <person name="Franken C."/>
            <person name="Gibelin C."/>
            <person name="Gish J."/>
            <person name="Goldstein S."/>
            <person name="Gonzalez A.J."/>
            <person name="Green P.J."/>
            <person name="Hallab A."/>
            <person name="Hartog M."/>
            <person name="Hua A."/>
            <person name="Humphray S.J."/>
            <person name="Jeong D.H."/>
            <person name="Jing Y."/>
            <person name="Jocker A."/>
            <person name="Kenton S.M."/>
            <person name="Kim D.J."/>
            <person name="Klee K."/>
            <person name="Lai H."/>
            <person name="Lang C."/>
            <person name="Lin S."/>
            <person name="Macmil S.L."/>
            <person name="Magdelenat G."/>
            <person name="Matthews L."/>
            <person name="McCorrison J."/>
            <person name="Monaghan E.L."/>
            <person name="Mun J.H."/>
            <person name="Najar F.Z."/>
            <person name="Nicholson C."/>
            <person name="Noirot C."/>
            <person name="O'Bleness M."/>
            <person name="Paule C.R."/>
            <person name="Poulain J."/>
            <person name="Prion F."/>
            <person name="Qin B."/>
            <person name="Qu C."/>
            <person name="Retzel E.F."/>
            <person name="Riddle C."/>
            <person name="Sallet E."/>
            <person name="Samain S."/>
            <person name="Samson N."/>
            <person name="Sanders I."/>
            <person name="Saurat O."/>
            <person name="Scarpelli C."/>
            <person name="Schiex T."/>
            <person name="Segurens B."/>
            <person name="Severin A.J."/>
            <person name="Sherrier D.J."/>
            <person name="Shi R."/>
            <person name="Sims S."/>
            <person name="Singer S.R."/>
            <person name="Sinharoy S."/>
            <person name="Sterck L."/>
            <person name="Viollet A."/>
            <person name="Wang B.B."/>
            <person name="Wang K."/>
            <person name="Wang M."/>
            <person name="Wang X."/>
            <person name="Warfsmann J."/>
            <person name="Weissenbach J."/>
            <person name="White D.D."/>
            <person name="White J.D."/>
            <person name="Wiley G.B."/>
            <person name="Wincker P."/>
            <person name="Xing Y."/>
            <person name="Yang L."/>
            <person name="Yao Z."/>
            <person name="Ying F."/>
            <person name="Zhai J."/>
            <person name="Zhou L."/>
            <person name="Zuber A."/>
            <person name="Denarie J."/>
            <person name="Dixon R.A."/>
            <person name="May G.D."/>
            <person name="Schwartz D.C."/>
            <person name="Rogers J."/>
            <person name="Quetier F."/>
            <person name="Town C.D."/>
            <person name="Roe B.A."/>
        </authorList>
    </citation>
    <scope>NUCLEOTIDE SEQUENCE [LARGE SCALE GENOMIC DNA]</scope>
    <source>
        <strain evidence="13">A17</strain>
        <strain evidence="14 15">cv. Jemalong A17</strain>
    </source>
</reference>
<organism evidence="13 15">
    <name type="scientific">Medicago truncatula</name>
    <name type="common">Barrel medic</name>
    <name type="synonym">Medicago tribuloides</name>
    <dbReference type="NCBI Taxonomy" id="3880"/>
    <lineage>
        <taxon>Eukaryota</taxon>
        <taxon>Viridiplantae</taxon>
        <taxon>Streptophyta</taxon>
        <taxon>Embryophyta</taxon>
        <taxon>Tracheophyta</taxon>
        <taxon>Spermatophyta</taxon>
        <taxon>Magnoliopsida</taxon>
        <taxon>eudicotyledons</taxon>
        <taxon>Gunneridae</taxon>
        <taxon>Pentapetalae</taxon>
        <taxon>rosids</taxon>
        <taxon>fabids</taxon>
        <taxon>Fabales</taxon>
        <taxon>Fabaceae</taxon>
        <taxon>Papilionoideae</taxon>
        <taxon>50 kb inversion clade</taxon>
        <taxon>NPAAA clade</taxon>
        <taxon>Hologalegina</taxon>
        <taxon>IRL clade</taxon>
        <taxon>Trifolieae</taxon>
        <taxon>Medicago</taxon>
    </lineage>
</organism>
<dbReference type="PIRSF" id="PIRSF019663">
    <property type="entry name" value="Legumain"/>
    <property type="match status" value="1"/>
</dbReference>
<dbReference type="Pfam" id="PF20985">
    <property type="entry name" value="Legum_prodom"/>
    <property type="match status" value="1"/>
</dbReference>
<dbReference type="PRINTS" id="PR00776">
    <property type="entry name" value="HEMOGLOBNASE"/>
</dbReference>
<feature type="active site" description="Nucleophile" evidence="10">
    <location>
        <position position="206"/>
    </location>
</feature>
<evidence type="ECO:0000259" key="12">
    <source>
        <dbReference type="Pfam" id="PF20985"/>
    </source>
</evidence>
<gene>
    <name evidence="14" type="primary">11427279</name>
    <name evidence="13" type="ordered locus">MTR_7g075310</name>
</gene>
<evidence type="ECO:0000256" key="11">
    <source>
        <dbReference type="SAM" id="Phobius"/>
    </source>
</evidence>
<keyword evidence="15" id="KW-1185">Reference proteome</keyword>
<dbReference type="Pfam" id="PF01650">
    <property type="entry name" value="Peptidase_C13"/>
    <property type="match status" value="1"/>
</dbReference>
<reference evidence="14" key="3">
    <citation type="submission" date="2015-04" db="UniProtKB">
        <authorList>
            <consortium name="EnsemblPlants"/>
        </authorList>
    </citation>
    <scope>IDENTIFICATION</scope>
    <source>
        <strain evidence="14">cv. Jemalong A17</strain>
    </source>
</reference>
<dbReference type="FunFam" id="3.40.50.1460:FF:000006">
    <property type="entry name" value="Legumain"/>
    <property type="match status" value="1"/>
</dbReference>
<dbReference type="KEGG" id="mtr:11427279"/>
<dbReference type="Gene3D" id="1.10.132.130">
    <property type="match status" value="1"/>
</dbReference>
<keyword evidence="9" id="KW-0325">Glycoprotein</keyword>
<keyword evidence="11" id="KW-1133">Transmembrane helix</keyword>
<accession>A0A0C3W8L9</accession>
<dbReference type="CDD" id="cd21115">
    <property type="entry name" value="legumain_C"/>
    <property type="match status" value="1"/>
</dbReference>
<evidence type="ECO:0000256" key="8">
    <source>
        <dbReference type="ARBA" id="ARBA00023157"/>
    </source>
</evidence>
<protein>
    <recommendedName>
        <fullName evidence="3">legumain</fullName>
        <ecNumber evidence="3">3.4.22.34</ecNumber>
    </recommendedName>
</protein>
<dbReference type="EC" id="3.4.22.34" evidence="3"/>
<dbReference type="InterPro" id="IPR043577">
    <property type="entry name" value="AE"/>
</dbReference>
<keyword evidence="7" id="KW-0788">Thiol protease</keyword>
<name>G7L0C5_MEDTR</name>
<dbReference type="PANTHER" id="PTHR12000:SF52">
    <property type="entry name" value="LEGUMAIN PROTEIN-RELATED"/>
    <property type="match status" value="1"/>
</dbReference>
<dbReference type="HOGENOM" id="CLU_024160_0_0_1"/>
<comment type="catalytic activity">
    <reaction evidence="1">
        <text>Hydrolysis of proteins and small molecule substrates at -Asn-|-Xaa- bonds.</text>
        <dbReference type="EC" id="3.4.22.34"/>
    </reaction>
</comment>
<proteinExistence type="inferred from homology"/>
<dbReference type="OrthoDB" id="192611at2759"/>
<dbReference type="EMBL" id="CM001223">
    <property type="protein sequence ID" value="AES79969.2"/>
    <property type="molecule type" value="Genomic_DNA"/>
</dbReference>
<dbReference type="GO" id="GO:0051603">
    <property type="term" value="P:proteolysis involved in protein catabolic process"/>
    <property type="evidence" value="ECO:0000318"/>
    <property type="project" value="GO_Central"/>
</dbReference>
<dbReference type="eggNOG" id="KOG1348">
    <property type="taxonomic scope" value="Eukaryota"/>
</dbReference>
<keyword evidence="8" id="KW-1015">Disulfide bond</keyword>
<sequence length="464" mass="52218">MNQITSYWATLITIVWMSVTVTLSKGIRPMVDEHNEQGNFEVVRKKWALLVAGSKDYPNYRHQANICHAYHVLKNGGLQDENIIVFMYDDIAYHKENPRQGVIINRPDGPNVYPGVPKDYTGNNTNAENFFAVLNGNLSGITGGSGKVLNSGPIDTVFIYYSGHGYPGLIGMADQGIVYAKDFVDALKKKHASNSYKKMVIYVEACYSASLFEGLLPNNMSIYVATSTNARELGYGFYCPDSKNLSSTEYTICLGDTFGISWMEDSDKNDRTYETLQQQYFTVRDRVISHRNFASHVTQLGDLNISNDFLVTYISAAPHNNVSDNYNLSNTTSFVSQDDAYLLHLRLKLKKALNGSEDKLKVQNELDAEIAHRKHVDNNIDLIENILFGEKKKSSAMMFDFRSIDQPLVDDWNCLKILFKTYESQCGILSTYGRKYSKAFAYMCNIGISEKQMIAVVSQVCPGI</sequence>
<evidence type="ECO:0000256" key="2">
    <source>
        <dbReference type="ARBA" id="ARBA00009941"/>
    </source>
</evidence>
<reference evidence="13 15" key="2">
    <citation type="journal article" date="2014" name="BMC Genomics">
        <title>An improved genome release (version Mt4.0) for the model legume Medicago truncatula.</title>
        <authorList>
            <person name="Tang H."/>
            <person name="Krishnakumar V."/>
            <person name="Bidwell S."/>
            <person name="Rosen B."/>
            <person name="Chan A."/>
            <person name="Zhou S."/>
            <person name="Gentzbittel L."/>
            <person name="Childs K.L."/>
            <person name="Yandell M."/>
            <person name="Gundlach H."/>
            <person name="Mayer K.F."/>
            <person name="Schwartz D.C."/>
            <person name="Town C.D."/>
        </authorList>
    </citation>
    <scope>GENOME REANNOTATION</scope>
    <source>
        <strain evidence="14 15">cv. Jemalong A17</strain>
    </source>
</reference>
<dbReference type="GO" id="GO:0004197">
    <property type="term" value="F:cysteine-type endopeptidase activity"/>
    <property type="evidence" value="ECO:0000318"/>
    <property type="project" value="GO_Central"/>
</dbReference>
<evidence type="ECO:0000256" key="3">
    <source>
        <dbReference type="ARBA" id="ARBA00012628"/>
    </source>
</evidence>
<keyword evidence="11" id="KW-0812">Transmembrane</keyword>
<keyword evidence="4" id="KW-0645">Protease</keyword>
<keyword evidence="11" id="KW-0472">Membrane</keyword>
<dbReference type="PIRSF" id="PIRSF500139">
    <property type="entry name" value="AE"/>
    <property type="match status" value="1"/>
</dbReference>
<dbReference type="InterPro" id="IPR001096">
    <property type="entry name" value="Peptidase_C13"/>
</dbReference>
<dbReference type="PANTHER" id="PTHR12000">
    <property type="entry name" value="HEMOGLOBINASE FAMILY MEMBER"/>
    <property type="match status" value="1"/>
</dbReference>
<evidence type="ECO:0000256" key="1">
    <source>
        <dbReference type="ARBA" id="ARBA00000810"/>
    </source>
</evidence>
<dbReference type="GO" id="GO:0005773">
    <property type="term" value="C:vacuole"/>
    <property type="evidence" value="ECO:0007669"/>
    <property type="project" value="GOC"/>
</dbReference>
<evidence type="ECO:0000256" key="10">
    <source>
        <dbReference type="PIRSR" id="PIRSR019663-1"/>
    </source>
</evidence>
<accession>G7L0C5</accession>
<dbReference type="Proteomes" id="UP000002051">
    <property type="component" value="Unassembled WGS sequence"/>
</dbReference>
<dbReference type="EnsemblPlants" id="AES79969">
    <property type="protein sequence ID" value="AES79969"/>
    <property type="gene ID" value="MTR_7g075310"/>
</dbReference>
<dbReference type="PaxDb" id="3880-AES79969"/>
<evidence type="ECO:0000256" key="7">
    <source>
        <dbReference type="ARBA" id="ARBA00022807"/>
    </source>
</evidence>
<feature type="active site" evidence="10">
    <location>
        <position position="164"/>
    </location>
</feature>
<dbReference type="STRING" id="3880.G7L0C5"/>
<dbReference type="InterPro" id="IPR048501">
    <property type="entry name" value="Legum_prodom"/>
</dbReference>
<evidence type="ECO:0000256" key="5">
    <source>
        <dbReference type="ARBA" id="ARBA00022729"/>
    </source>
</evidence>
<feature type="transmembrane region" description="Helical" evidence="11">
    <location>
        <begin position="6"/>
        <end position="24"/>
    </location>
</feature>